<dbReference type="Gene3D" id="3.90.1720.10">
    <property type="entry name" value="endopeptidase domain like (from Nostoc punctiforme)"/>
    <property type="match status" value="1"/>
</dbReference>
<accession>A0ABS4XK30</accession>
<evidence type="ECO:0000313" key="7">
    <source>
        <dbReference type="EMBL" id="MBP2388795.1"/>
    </source>
</evidence>
<dbReference type="Proteomes" id="UP001296993">
    <property type="component" value="Unassembled WGS sequence"/>
</dbReference>
<comment type="similarity">
    <text evidence="1">Belongs to the peptidase C40 family.</text>
</comment>
<dbReference type="InterPro" id="IPR000064">
    <property type="entry name" value="NLP_P60_dom"/>
</dbReference>
<dbReference type="Pfam" id="PF00877">
    <property type="entry name" value="NLPC_P60"/>
    <property type="match status" value="1"/>
</dbReference>
<sequence>MSILKHMVIATSTALVASSVLASAATAAPAPTPSVASTETSIDSAINPKLIENITASLAVASISPAKSAKSLDSEIARIDIALQNAEAAALEAAGNVVVAGEVAAQAKTDTASLSGTSLSKFATSSAELDRQKATELSASAQSLYSQADKQLTAKRTELIAASAKAHNTSVAVETARLQKESESRGEAELMAALAESESTVPDPVNDPRLDPETLDKAAMSTGALGAASIAGSTVKLPTAISRAKRIDTSIKWAKKVAGNNKYKYRYGARGPMYFDCSGFTGKAFSTGGKKLQRSSGSQYKAAPKKVKLSKMQKGDLVFWSSNSGRSFYHVAIYIGGGKIAHARNPSAGISVNNLNYAGMRNIYKYAGRY</sequence>
<dbReference type="PANTHER" id="PTHR47053">
    <property type="entry name" value="MUREIN DD-ENDOPEPTIDASE MEPH-RELATED"/>
    <property type="match status" value="1"/>
</dbReference>
<dbReference type="GO" id="GO:0016787">
    <property type="term" value="F:hydrolase activity"/>
    <property type="evidence" value="ECO:0007669"/>
    <property type="project" value="UniProtKB-KW"/>
</dbReference>
<feature type="chain" id="PRO_5046897834" evidence="5">
    <location>
        <begin position="28"/>
        <end position="370"/>
    </location>
</feature>
<proteinExistence type="inferred from homology"/>
<evidence type="ECO:0000259" key="6">
    <source>
        <dbReference type="PROSITE" id="PS51935"/>
    </source>
</evidence>
<evidence type="ECO:0000256" key="4">
    <source>
        <dbReference type="ARBA" id="ARBA00022807"/>
    </source>
</evidence>
<feature type="domain" description="NlpC/P60" evidence="6">
    <location>
        <begin position="244"/>
        <end position="370"/>
    </location>
</feature>
<dbReference type="InterPro" id="IPR051202">
    <property type="entry name" value="Peptidase_C40"/>
</dbReference>
<evidence type="ECO:0000256" key="2">
    <source>
        <dbReference type="ARBA" id="ARBA00022670"/>
    </source>
</evidence>
<evidence type="ECO:0000256" key="3">
    <source>
        <dbReference type="ARBA" id="ARBA00022801"/>
    </source>
</evidence>
<dbReference type="RefSeq" id="WP_210002659.1">
    <property type="nucleotide sequence ID" value="NZ_BAAAJY010000014.1"/>
</dbReference>
<dbReference type="PANTHER" id="PTHR47053:SF1">
    <property type="entry name" value="MUREIN DD-ENDOPEPTIDASE MEPH-RELATED"/>
    <property type="match status" value="1"/>
</dbReference>
<keyword evidence="2" id="KW-0645">Protease</keyword>
<dbReference type="InterPro" id="IPR038765">
    <property type="entry name" value="Papain-like_cys_pep_sf"/>
</dbReference>
<dbReference type="SUPFAM" id="SSF54001">
    <property type="entry name" value="Cysteine proteinases"/>
    <property type="match status" value="1"/>
</dbReference>
<keyword evidence="3 7" id="KW-0378">Hydrolase</keyword>
<organism evidence="7 8">
    <name type="scientific">Paeniglutamicibacter kerguelensis</name>
    <dbReference type="NCBI Taxonomy" id="254788"/>
    <lineage>
        <taxon>Bacteria</taxon>
        <taxon>Bacillati</taxon>
        <taxon>Actinomycetota</taxon>
        <taxon>Actinomycetes</taxon>
        <taxon>Micrococcales</taxon>
        <taxon>Micrococcaceae</taxon>
        <taxon>Paeniglutamicibacter</taxon>
    </lineage>
</organism>
<dbReference type="PROSITE" id="PS51935">
    <property type="entry name" value="NLPC_P60"/>
    <property type="match status" value="1"/>
</dbReference>
<evidence type="ECO:0000313" key="8">
    <source>
        <dbReference type="Proteomes" id="UP001296993"/>
    </source>
</evidence>
<reference evidence="7 8" key="1">
    <citation type="submission" date="2021-03" db="EMBL/GenBank/DDBJ databases">
        <title>Sequencing the genomes of 1000 actinobacteria strains.</title>
        <authorList>
            <person name="Klenk H.-P."/>
        </authorList>
    </citation>
    <scope>NUCLEOTIDE SEQUENCE [LARGE SCALE GENOMIC DNA]</scope>
    <source>
        <strain evidence="7 8">DSM 15797</strain>
    </source>
</reference>
<comment type="caution">
    <text evidence="7">The sequence shown here is derived from an EMBL/GenBank/DDBJ whole genome shotgun (WGS) entry which is preliminary data.</text>
</comment>
<keyword evidence="8" id="KW-1185">Reference proteome</keyword>
<name>A0ABS4XK30_9MICC</name>
<evidence type="ECO:0000256" key="1">
    <source>
        <dbReference type="ARBA" id="ARBA00007074"/>
    </source>
</evidence>
<feature type="signal peptide" evidence="5">
    <location>
        <begin position="1"/>
        <end position="27"/>
    </location>
</feature>
<gene>
    <name evidence="7" type="ORF">JOF47_004368</name>
</gene>
<dbReference type="EMBL" id="JAGIOF010000004">
    <property type="protein sequence ID" value="MBP2388795.1"/>
    <property type="molecule type" value="Genomic_DNA"/>
</dbReference>
<evidence type="ECO:0000256" key="5">
    <source>
        <dbReference type="SAM" id="SignalP"/>
    </source>
</evidence>
<keyword evidence="4" id="KW-0788">Thiol protease</keyword>
<protein>
    <submittedName>
        <fullName evidence="7">Cell wall-associated NlpC family hydrolase</fullName>
    </submittedName>
</protein>
<keyword evidence="5" id="KW-0732">Signal</keyword>